<gene>
    <name evidence="2" type="ORF">LTRI10_LOCUS53710</name>
</gene>
<evidence type="ECO:0000256" key="1">
    <source>
        <dbReference type="SAM" id="MobiDB-lite"/>
    </source>
</evidence>
<dbReference type="Proteomes" id="UP001497516">
    <property type="component" value="Chromosome 9"/>
</dbReference>
<dbReference type="AlphaFoldDB" id="A0AAV2GUV6"/>
<keyword evidence="3" id="KW-1185">Reference proteome</keyword>
<evidence type="ECO:0000313" key="3">
    <source>
        <dbReference type="Proteomes" id="UP001497516"/>
    </source>
</evidence>
<dbReference type="EMBL" id="OZ034822">
    <property type="protein sequence ID" value="CAL1414558.1"/>
    <property type="molecule type" value="Genomic_DNA"/>
</dbReference>
<sequence>MAAAAAAGSGVNNKNFHLNVVAIVTTATGPNGAPVTREAERVFTLPLEPMLNEDSAMPYVRKVVESFLPMKIPDPEENVAIVDKVADVALRLFVALEGDEIDKNKNNNKAAAAEAGSGSGSGAASLGLERRWFYAKDGLPMTKVTIYVAHDGFVSVVGDFELDDDEDDTDSDDEDDDEEEEEEDGGVEAMETK</sequence>
<proteinExistence type="predicted"/>
<accession>A0AAV2GUV6</accession>
<feature type="compositionally biased region" description="Acidic residues" evidence="1">
    <location>
        <begin position="160"/>
        <end position="186"/>
    </location>
</feature>
<feature type="region of interest" description="Disordered" evidence="1">
    <location>
        <begin position="159"/>
        <end position="193"/>
    </location>
</feature>
<name>A0AAV2GUV6_9ROSI</name>
<protein>
    <submittedName>
        <fullName evidence="2">Uncharacterized protein</fullName>
    </submittedName>
</protein>
<reference evidence="2 3" key="1">
    <citation type="submission" date="2024-04" db="EMBL/GenBank/DDBJ databases">
        <authorList>
            <person name="Fracassetti M."/>
        </authorList>
    </citation>
    <scope>NUCLEOTIDE SEQUENCE [LARGE SCALE GENOMIC DNA]</scope>
</reference>
<organism evidence="2 3">
    <name type="scientific">Linum trigynum</name>
    <dbReference type="NCBI Taxonomy" id="586398"/>
    <lineage>
        <taxon>Eukaryota</taxon>
        <taxon>Viridiplantae</taxon>
        <taxon>Streptophyta</taxon>
        <taxon>Embryophyta</taxon>
        <taxon>Tracheophyta</taxon>
        <taxon>Spermatophyta</taxon>
        <taxon>Magnoliopsida</taxon>
        <taxon>eudicotyledons</taxon>
        <taxon>Gunneridae</taxon>
        <taxon>Pentapetalae</taxon>
        <taxon>rosids</taxon>
        <taxon>fabids</taxon>
        <taxon>Malpighiales</taxon>
        <taxon>Linaceae</taxon>
        <taxon>Linum</taxon>
    </lineage>
</organism>
<evidence type="ECO:0000313" key="2">
    <source>
        <dbReference type="EMBL" id="CAL1414558.1"/>
    </source>
</evidence>